<gene>
    <name evidence="2" type="ORF">B0T14DRAFT_571225</name>
</gene>
<name>A0AA39U586_9PEZI</name>
<comment type="caution">
    <text evidence="2">The sequence shown here is derived from an EMBL/GenBank/DDBJ whole genome shotgun (WGS) entry which is preliminary data.</text>
</comment>
<dbReference type="AlphaFoldDB" id="A0AA39U586"/>
<accession>A0AA39U586</accession>
<reference evidence="2" key="1">
    <citation type="submission" date="2023-06" db="EMBL/GenBank/DDBJ databases">
        <title>Genome-scale phylogeny and comparative genomics of the fungal order Sordariales.</title>
        <authorList>
            <consortium name="Lawrence Berkeley National Laboratory"/>
            <person name="Hensen N."/>
            <person name="Bonometti L."/>
            <person name="Westerberg I."/>
            <person name="Brannstrom I.O."/>
            <person name="Guillou S."/>
            <person name="Cros-Aarteil S."/>
            <person name="Calhoun S."/>
            <person name="Haridas S."/>
            <person name="Kuo A."/>
            <person name="Mondo S."/>
            <person name="Pangilinan J."/>
            <person name="Riley R."/>
            <person name="Labutti K."/>
            <person name="Andreopoulos B."/>
            <person name="Lipzen A."/>
            <person name="Chen C."/>
            <person name="Yanf M."/>
            <person name="Daum C."/>
            <person name="Ng V."/>
            <person name="Clum A."/>
            <person name="Steindorff A."/>
            <person name="Ohm R."/>
            <person name="Martin F."/>
            <person name="Silar P."/>
            <person name="Natvig D."/>
            <person name="Lalanne C."/>
            <person name="Gautier V."/>
            <person name="Ament-Velasquez S.L."/>
            <person name="Kruys A."/>
            <person name="Hutchinson M.I."/>
            <person name="Powell A.J."/>
            <person name="Barry K."/>
            <person name="Miller A.N."/>
            <person name="Grigoriev I.V."/>
            <person name="Debuchy R."/>
            <person name="Gladieux P."/>
            <person name="Thoren M.H."/>
            <person name="Johannesson H."/>
        </authorList>
    </citation>
    <scope>NUCLEOTIDE SEQUENCE</scope>
    <source>
        <strain evidence="2">CBS 606.72</strain>
    </source>
</reference>
<organism evidence="2 3">
    <name type="scientific">Immersiella caudata</name>
    <dbReference type="NCBI Taxonomy" id="314043"/>
    <lineage>
        <taxon>Eukaryota</taxon>
        <taxon>Fungi</taxon>
        <taxon>Dikarya</taxon>
        <taxon>Ascomycota</taxon>
        <taxon>Pezizomycotina</taxon>
        <taxon>Sordariomycetes</taxon>
        <taxon>Sordariomycetidae</taxon>
        <taxon>Sordariales</taxon>
        <taxon>Lasiosphaeriaceae</taxon>
        <taxon>Immersiella</taxon>
    </lineage>
</organism>
<evidence type="ECO:0000256" key="1">
    <source>
        <dbReference type="SAM" id="MobiDB-lite"/>
    </source>
</evidence>
<sequence length="354" mass="39659">MSGTSASYKGGLIHSEKLTDAYHEAPYSEAVFRFVLLAEMLRDSGLCARDIRKCLDKYVRNLAPHYRAQLHKHLPNTNKVREPAFEVSVRCLSTLGRDGNLPAEHIIAAMRAARLRLAEDPNWNALWAADMARLRLSITDKALGDSLFKGKAALLVREAWLSLFGLLWANKHLHGVCKCPNKFDFALSGRLYNADIAFNSDAERLYALEGEISSIADMSVPSLYTPNLAEEKKVCDFSSHVLAAHWRNENFLAARARLPEFNDALSTRTLKLIQDDNRFYKHRSWVPKEKAPVAPKKEQPRKMQPKRDQKPKVKGQKAPPKADAAPFGISEKGKITLPVVRLPKPIASGAKKAE</sequence>
<proteinExistence type="predicted"/>
<feature type="region of interest" description="Disordered" evidence="1">
    <location>
        <begin position="288"/>
        <end position="329"/>
    </location>
</feature>
<dbReference type="Proteomes" id="UP001175000">
    <property type="component" value="Unassembled WGS sequence"/>
</dbReference>
<dbReference type="EMBL" id="JAULSU010000007">
    <property type="protein sequence ID" value="KAK0611324.1"/>
    <property type="molecule type" value="Genomic_DNA"/>
</dbReference>
<feature type="compositionally biased region" description="Basic and acidic residues" evidence="1">
    <location>
        <begin position="288"/>
        <end position="311"/>
    </location>
</feature>
<evidence type="ECO:0000313" key="3">
    <source>
        <dbReference type="Proteomes" id="UP001175000"/>
    </source>
</evidence>
<protein>
    <submittedName>
        <fullName evidence="2">Uncharacterized protein</fullName>
    </submittedName>
</protein>
<evidence type="ECO:0000313" key="2">
    <source>
        <dbReference type="EMBL" id="KAK0611324.1"/>
    </source>
</evidence>
<keyword evidence="3" id="KW-1185">Reference proteome</keyword>